<evidence type="ECO:0000259" key="9">
    <source>
        <dbReference type="PROSITE" id="PS51873"/>
    </source>
</evidence>
<keyword evidence="5" id="KW-0863">Zinc-finger</keyword>
<protein>
    <submittedName>
        <fullName evidence="11">RING-type domain-containing protein</fullName>
    </submittedName>
</protein>
<feature type="domain" description="RING-type" evidence="9">
    <location>
        <begin position="302"/>
        <end position="522"/>
    </location>
</feature>
<keyword evidence="7" id="KW-0862">Zinc</keyword>
<proteinExistence type="predicted"/>
<keyword evidence="10" id="KW-1185">Reference proteome</keyword>
<evidence type="ECO:0000256" key="6">
    <source>
        <dbReference type="ARBA" id="ARBA00022786"/>
    </source>
</evidence>
<comment type="pathway">
    <text evidence="1">Protein modification; protein ubiquitination.</text>
</comment>
<keyword evidence="4" id="KW-0677">Repeat</keyword>
<evidence type="ECO:0000256" key="4">
    <source>
        <dbReference type="ARBA" id="ARBA00022737"/>
    </source>
</evidence>
<keyword evidence="2" id="KW-0808">Transferase</keyword>
<dbReference type="SUPFAM" id="SSF57850">
    <property type="entry name" value="RING/U-box"/>
    <property type="match status" value="1"/>
</dbReference>
<dbReference type="PANTHER" id="PTHR22770">
    <property type="entry name" value="UBIQUITIN CONJUGATING ENZYME 7 INTERACTING PROTEIN-RELATED"/>
    <property type="match status" value="1"/>
</dbReference>
<sequence length="630" mass="73386">MANREDRDGTNHPYGDDGHADIYEAKQKLIEAIDRVRAIFPNLKLEHLLMREIDGRQTCDKLRSSCYNGVAQQLAEKILHQADTFQVDPVGDVPPEERNVCKESESLTAVTVHLPIAENPLNRAEQKMVNRKIPLEKTYEFFEFLIAQFKKAYEYRDDQIRHKRCDCEQFLLTSFSLVRSKSIKQLYAGQAKGKHNTFLAALTCFCIQNKLILRSQLKGPREKYFPNIKDEEWPEICRHVTEPYLRDRIRTYKQRQQRWVEAALSELKYMEVENELRKKYPYLFKKDGTFEEKFLDLADPGEVFECINCCEEFPKRFNILCQPRAGTKSEGVRHPLCFNCMKRLADATSNATPFAEDGLGLICVIRSCNNTLPLRDIQRYLSRHVRRMLHERMINIVLSIAKIPNLEKCKKCGMPAICDCPKEVNKVYACPKCGYKHCRLCEVEWDDHFGKNCNEIPMKMRVNNMRRRIDERLIRRCPNCTIPFLKGEACNCVACPCGISNCYLCRATGVKHNHFCNCKRSEEDCKENEVCPNCGRRCRLFEDSRKWDDRIIAEVKREADPLVLLVFEEEEKGTAKGEVQGSHTDNNFMRDFIQRNMQAPDVQRNNEESPLPTAHWQAYHNPNAGRPMPF</sequence>
<dbReference type="PANTHER" id="PTHR22770:SF47">
    <property type="entry name" value="E3 UBIQUITIN-PROTEIN LIGASE RNF216"/>
    <property type="match status" value="1"/>
</dbReference>
<dbReference type="GO" id="GO:0016740">
    <property type="term" value="F:transferase activity"/>
    <property type="evidence" value="ECO:0007669"/>
    <property type="project" value="UniProtKB-KW"/>
</dbReference>
<dbReference type="PROSITE" id="PS51873">
    <property type="entry name" value="TRIAD"/>
    <property type="match status" value="1"/>
</dbReference>
<evidence type="ECO:0000256" key="8">
    <source>
        <dbReference type="SAM" id="MobiDB-lite"/>
    </source>
</evidence>
<dbReference type="AlphaFoldDB" id="A0A914BYV7"/>
<dbReference type="InterPro" id="IPR051628">
    <property type="entry name" value="LUBAC_E3_Ligases"/>
</dbReference>
<name>A0A914BYV7_9BILA</name>
<evidence type="ECO:0000256" key="1">
    <source>
        <dbReference type="ARBA" id="ARBA00004906"/>
    </source>
</evidence>
<evidence type="ECO:0000256" key="3">
    <source>
        <dbReference type="ARBA" id="ARBA00022723"/>
    </source>
</evidence>
<evidence type="ECO:0000256" key="2">
    <source>
        <dbReference type="ARBA" id="ARBA00022679"/>
    </source>
</evidence>
<evidence type="ECO:0000313" key="11">
    <source>
        <dbReference type="WBParaSite" id="ACRNAN_Path_1311.g5151.t1"/>
    </source>
</evidence>
<dbReference type="Pfam" id="PF26200">
    <property type="entry name" value="Rcat_RNF216"/>
    <property type="match status" value="1"/>
</dbReference>
<organism evidence="10 11">
    <name type="scientific">Acrobeloides nanus</name>
    <dbReference type="NCBI Taxonomy" id="290746"/>
    <lineage>
        <taxon>Eukaryota</taxon>
        <taxon>Metazoa</taxon>
        <taxon>Ecdysozoa</taxon>
        <taxon>Nematoda</taxon>
        <taxon>Chromadorea</taxon>
        <taxon>Rhabditida</taxon>
        <taxon>Tylenchina</taxon>
        <taxon>Cephalobomorpha</taxon>
        <taxon>Cephaloboidea</taxon>
        <taxon>Cephalobidae</taxon>
        <taxon>Acrobeloides</taxon>
    </lineage>
</organism>
<reference evidence="11" key="1">
    <citation type="submission" date="2022-11" db="UniProtKB">
        <authorList>
            <consortium name="WormBaseParasite"/>
        </authorList>
    </citation>
    <scope>IDENTIFICATION</scope>
</reference>
<evidence type="ECO:0000313" key="10">
    <source>
        <dbReference type="Proteomes" id="UP000887540"/>
    </source>
</evidence>
<evidence type="ECO:0000256" key="5">
    <source>
        <dbReference type="ARBA" id="ARBA00022771"/>
    </source>
</evidence>
<accession>A0A914BYV7</accession>
<dbReference type="GO" id="GO:0008270">
    <property type="term" value="F:zinc ion binding"/>
    <property type="evidence" value="ECO:0007669"/>
    <property type="project" value="UniProtKB-KW"/>
</dbReference>
<dbReference type="WBParaSite" id="ACRNAN_Path_1311.g5151.t1">
    <property type="protein sequence ID" value="ACRNAN_Path_1311.g5151.t1"/>
    <property type="gene ID" value="ACRNAN_Path_1311.g5151"/>
</dbReference>
<dbReference type="Proteomes" id="UP000887540">
    <property type="component" value="Unplaced"/>
</dbReference>
<keyword evidence="3" id="KW-0479">Metal-binding</keyword>
<keyword evidence="6" id="KW-0833">Ubl conjugation pathway</keyword>
<evidence type="ECO:0000256" key="7">
    <source>
        <dbReference type="ARBA" id="ARBA00022833"/>
    </source>
</evidence>
<dbReference type="InterPro" id="IPR044066">
    <property type="entry name" value="TRIAD_supradom"/>
</dbReference>
<feature type="region of interest" description="Disordered" evidence="8">
    <location>
        <begin position="602"/>
        <end position="630"/>
    </location>
</feature>